<keyword evidence="3" id="KW-0949">S-adenosyl-L-methionine</keyword>
<keyword evidence="5" id="KW-1185">Reference proteome</keyword>
<dbReference type="CDD" id="cd02440">
    <property type="entry name" value="AdoMet_MTases"/>
    <property type="match status" value="1"/>
</dbReference>
<dbReference type="PROSITE" id="PS51682">
    <property type="entry name" value="SAM_OMT_I"/>
    <property type="match status" value="1"/>
</dbReference>
<reference evidence="5" key="1">
    <citation type="submission" date="2013-03" db="EMBL/GenBank/DDBJ databases">
        <title>Genome sequence of Chthonomonas calidirosea, the first sequenced genome from the Armatimonadetes phylum (formally candidate division OP10).</title>
        <authorList>
            <person name="Lee K.C.Y."/>
            <person name="Morgan X.C."/>
            <person name="Dunfield P.F."/>
            <person name="Tamas I."/>
            <person name="Houghton K.M."/>
            <person name="Vyssotski M."/>
            <person name="Ryan J.L.J."/>
            <person name="Lagutin K."/>
            <person name="McDonald I.R."/>
            <person name="Stott M.B."/>
        </authorList>
    </citation>
    <scope>NUCLEOTIDE SEQUENCE [LARGE SCALE GENOMIC DNA]</scope>
    <source>
        <strain evidence="5">DSM 23976 / ICMP 18418 / T49</strain>
    </source>
</reference>
<dbReference type="Gene3D" id="3.40.50.150">
    <property type="entry name" value="Vaccinia Virus protein VP39"/>
    <property type="match status" value="1"/>
</dbReference>
<evidence type="ECO:0000313" key="4">
    <source>
        <dbReference type="EMBL" id="CCW36045.1"/>
    </source>
</evidence>
<gene>
    <name evidence="4" type="ORF">CCALI_02238</name>
</gene>
<proteinExistence type="predicted"/>
<dbReference type="OrthoDB" id="9799672at2"/>
<organism evidence="4 5">
    <name type="scientific">Chthonomonas calidirosea (strain DSM 23976 / ICMP 18418 / T49)</name>
    <dbReference type="NCBI Taxonomy" id="1303518"/>
    <lineage>
        <taxon>Bacteria</taxon>
        <taxon>Bacillati</taxon>
        <taxon>Armatimonadota</taxon>
        <taxon>Chthonomonadia</taxon>
        <taxon>Chthonomonadales</taxon>
        <taxon>Chthonomonadaceae</taxon>
        <taxon>Chthonomonas</taxon>
    </lineage>
</organism>
<dbReference type="InParanoid" id="S0EZT1"/>
<dbReference type="SUPFAM" id="SSF53335">
    <property type="entry name" value="S-adenosyl-L-methionine-dependent methyltransferases"/>
    <property type="match status" value="1"/>
</dbReference>
<dbReference type="eggNOG" id="COG4122">
    <property type="taxonomic scope" value="Bacteria"/>
</dbReference>
<evidence type="ECO:0000256" key="2">
    <source>
        <dbReference type="ARBA" id="ARBA00022679"/>
    </source>
</evidence>
<dbReference type="STRING" id="454171.CP488_01856"/>
<sequence>MPDLFHPQMMGYLESLVPQRHEVMLEMEARAREIGFPIIGIAGGQFLYQIARMMKATRIFELGSGYGYSTAWFARAVRENGGGVVHHVVWDEKLSSQAKDYLGRLGYSDIVQFHVAEAVETLKATEERFDLIFNDIDKVGYPASIPVIKERLRPGGVLLVDNMFLHGSIFDPANTSEAVQAIRTTTKLLTQDPQFISSLIPIRDGIMLSYYVP</sequence>
<protein>
    <submittedName>
        <fullName evidence="4">Predicted O-methyltransferase</fullName>
    </submittedName>
</protein>
<name>S0EZT1_CHTCT</name>
<dbReference type="InterPro" id="IPR029063">
    <property type="entry name" value="SAM-dependent_MTases_sf"/>
</dbReference>
<accession>S0EZT1</accession>
<dbReference type="GO" id="GO:0032259">
    <property type="term" value="P:methylation"/>
    <property type="evidence" value="ECO:0007669"/>
    <property type="project" value="UniProtKB-KW"/>
</dbReference>
<dbReference type="GO" id="GO:0008171">
    <property type="term" value="F:O-methyltransferase activity"/>
    <property type="evidence" value="ECO:0007669"/>
    <property type="project" value="InterPro"/>
</dbReference>
<dbReference type="FunCoup" id="S0EZT1">
    <property type="interactions" value="244"/>
</dbReference>
<dbReference type="HOGENOM" id="CLU_067676_4_0_0"/>
<dbReference type="AlphaFoldDB" id="S0EZT1"/>
<dbReference type="RefSeq" id="WP_016483565.1">
    <property type="nucleotide sequence ID" value="NC_021487.1"/>
</dbReference>
<dbReference type="KEGG" id="ccz:CCALI_02238"/>
<dbReference type="Proteomes" id="UP000014227">
    <property type="component" value="Chromosome I"/>
</dbReference>
<dbReference type="InterPro" id="IPR002935">
    <property type="entry name" value="SAM_O-MeTrfase"/>
</dbReference>
<evidence type="ECO:0000256" key="1">
    <source>
        <dbReference type="ARBA" id="ARBA00022603"/>
    </source>
</evidence>
<evidence type="ECO:0000313" key="5">
    <source>
        <dbReference type="Proteomes" id="UP000014227"/>
    </source>
</evidence>
<dbReference type="PANTHER" id="PTHR43167">
    <property type="entry name" value="PUTATIVE (AFU_ORTHOLOGUE AFUA_6G01830)-RELATED"/>
    <property type="match status" value="1"/>
</dbReference>
<keyword evidence="2 4" id="KW-0808">Transferase</keyword>
<dbReference type="PATRIC" id="fig|1303518.3.peg.2326"/>
<keyword evidence="1 4" id="KW-0489">Methyltransferase</keyword>
<dbReference type="EMBL" id="HF951689">
    <property type="protein sequence ID" value="CCW36045.1"/>
    <property type="molecule type" value="Genomic_DNA"/>
</dbReference>
<dbReference type="PANTHER" id="PTHR43167:SF1">
    <property type="entry name" value="PUTATIVE (AFU_ORTHOLOGUE AFUA_6G01830)-RELATED"/>
    <property type="match status" value="1"/>
</dbReference>
<dbReference type="Pfam" id="PF01596">
    <property type="entry name" value="Methyltransf_3"/>
    <property type="match status" value="1"/>
</dbReference>
<evidence type="ECO:0000256" key="3">
    <source>
        <dbReference type="ARBA" id="ARBA00022691"/>
    </source>
</evidence>